<organism evidence="3">
    <name type="scientific">Leptosphaeria maculans (strain JN3 / isolate v23.1.3 / race Av1-4-5-6-7-8)</name>
    <name type="common">Blackleg fungus</name>
    <name type="synonym">Phoma lingam</name>
    <dbReference type="NCBI Taxonomy" id="985895"/>
    <lineage>
        <taxon>Eukaryota</taxon>
        <taxon>Fungi</taxon>
        <taxon>Dikarya</taxon>
        <taxon>Ascomycota</taxon>
        <taxon>Pezizomycotina</taxon>
        <taxon>Dothideomycetes</taxon>
        <taxon>Pleosporomycetidae</taxon>
        <taxon>Pleosporales</taxon>
        <taxon>Pleosporineae</taxon>
        <taxon>Leptosphaeriaceae</taxon>
        <taxon>Plenodomus</taxon>
        <taxon>Plenodomus lingam/Leptosphaeria maculans species complex</taxon>
    </lineage>
</organism>
<dbReference type="GeneID" id="13287057"/>
<dbReference type="EMBL" id="FP929094">
    <property type="protein sequence ID" value="CBX92769.1"/>
    <property type="molecule type" value="Genomic_DNA"/>
</dbReference>
<sequence length="179" mass="20575">MSATSEHITFREFRPHTYPYDTLDRDQLASYRIVHHLPVDGTSVPRRDSSSIDGDPSPPRISQEDLPRFPTPPPTKPPCKLVQFFEDLSKRLLKTLRSCKLFHSCFPLSELSDPDSATARMLHAHWEDRPEPPPHWTYQAAERRPGIVYLPSSRSRFVDDTTGRPTWVLEAEATEQGRL</sequence>
<evidence type="ECO:0000256" key="1">
    <source>
        <dbReference type="SAM" id="MobiDB-lite"/>
    </source>
</evidence>
<dbReference type="HOGENOM" id="CLU_1503689_0_0_1"/>
<evidence type="ECO:0000313" key="3">
    <source>
        <dbReference type="Proteomes" id="UP000002668"/>
    </source>
</evidence>
<dbReference type="OrthoDB" id="3791630at2759"/>
<accession>E4ZLT9</accession>
<dbReference type="Proteomes" id="UP000002668">
    <property type="component" value="Genome"/>
</dbReference>
<keyword evidence="3" id="KW-1185">Reference proteome</keyword>
<name>E4ZLT9_LEPMJ</name>
<dbReference type="InParanoid" id="E4ZLT9"/>
<feature type="region of interest" description="Disordered" evidence="1">
    <location>
        <begin position="40"/>
        <end position="75"/>
    </location>
</feature>
<gene>
    <name evidence="2" type="ORF">LEMA_P054750.1</name>
</gene>
<proteinExistence type="predicted"/>
<reference evidence="3" key="1">
    <citation type="journal article" date="2011" name="Nat. Commun.">
        <title>Effector diversification within compartments of the Leptosphaeria maculans genome affected by Repeat-Induced Point mutations.</title>
        <authorList>
            <person name="Rouxel T."/>
            <person name="Grandaubert J."/>
            <person name="Hane J.K."/>
            <person name="Hoede C."/>
            <person name="van de Wouw A.P."/>
            <person name="Couloux A."/>
            <person name="Dominguez V."/>
            <person name="Anthouard V."/>
            <person name="Bally P."/>
            <person name="Bourras S."/>
            <person name="Cozijnsen A.J."/>
            <person name="Ciuffetti L.M."/>
            <person name="Degrave A."/>
            <person name="Dilmaghani A."/>
            <person name="Duret L."/>
            <person name="Fudal I."/>
            <person name="Goodwin S.B."/>
            <person name="Gout L."/>
            <person name="Glaser N."/>
            <person name="Linglin J."/>
            <person name="Kema G.H.J."/>
            <person name="Lapalu N."/>
            <person name="Lawrence C.B."/>
            <person name="May K."/>
            <person name="Meyer M."/>
            <person name="Ollivier B."/>
            <person name="Poulain J."/>
            <person name="Schoch C.L."/>
            <person name="Simon A."/>
            <person name="Spatafora J.W."/>
            <person name="Stachowiak A."/>
            <person name="Turgeon B.G."/>
            <person name="Tyler B.M."/>
            <person name="Vincent D."/>
            <person name="Weissenbach J."/>
            <person name="Amselem J."/>
            <person name="Quesneville H."/>
            <person name="Oliver R.P."/>
            <person name="Wincker P."/>
            <person name="Balesdent M.-H."/>
            <person name="Howlett B.J."/>
        </authorList>
    </citation>
    <scope>NUCLEOTIDE SEQUENCE [LARGE SCALE GENOMIC DNA]</scope>
    <source>
        <strain evidence="3">JN3 / isolate v23.1.3 / race Av1-4-5-6-7-8</strain>
    </source>
</reference>
<protein>
    <submittedName>
        <fullName evidence="2">Predicted protein</fullName>
    </submittedName>
</protein>
<dbReference type="AlphaFoldDB" id="E4ZLT9"/>
<evidence type="ECO:0000313" key="2">
    <source>
        <dbReference type="EMBL" id="CBX92769.1"/>
    </source>
</evidence>
<dbReference type="VEuPathDB" id="FungiDB:LEMA_P054750.1"/>
<dbReference type="RefSeq" id="XP_003836134.1">
    <property type="nucleotide sequence ID" value="XM_003836086.1"/>
</dbReference>